<dbReference type="InterPro" id="IPR020904">
    <property type="entry name" value="Sc_DH/Rdtase_CS"/>
</dbReference>
<accession>A0ABW6TPT0</accession>
<dbReference type="SUPFAM" id="SSF51735">
    <property type="entry name" value="NAD(P)-binding Rossmann-fold domains"/>
    <property type="match status" value="1"/>
</dbReference>
<organism evidence="4 5">
    <name type="scientific">Nocardia elegans</name>
    <dbReference type="NCBI Taxonomy" id="300029"/>
    <lineage>
        <taxon>Bacteria</taxon>
        <taxon>Bacillati</taxon>
        <taxon>Actinomycetota</taxon>
        <taxon>Actinomycetes</taxon>
        <taxon>Mycobacteriales</taxon>
        <taxon>Nocardiaceae</taxon>
        <taxon>Nocardia</taxon>
    </lineage>
</organism>
<keyword evidence="2 4" id="KW-0560">Oxidoreductase</keyword>
<dbReference type="PANTHER" id="PTHR24321:SF8">
    <property type="entry name" value="ESTRADIOL 17-BETA-DEHYDROGENASE 8-RELATED"/>
    <property type="match status" value="1"/>
</dbReference>
<dbReference type="GO" id="GO:0016491">
    <property type="term" value="F:oxidoreductase activity"/>
    <property type="evidence" value="ECO:0007669"/>
    <property type="project" value="UniProtKB-KW"/>
</dbReference>
<evidence type="ECO:0000313" key="5">
    <source>
        <dbReference type="Proteomes" id="UP001602089"/>
    </source>
</evidence>
<comment type="caution">
    <text evidence="4">The sequence shown here is derived from an EMBL/GenBank/DDBJ whole genome shotgun (WGS) entry which is preliminary data.</text>
</comment>
<evidence type="ECO:0000313" key="4">
    <source>
        <dbReference type="EMBL" id="MFF4028127.1"/>
    </source>
</evidence>
<protein>
    <submittedName>
        <fullName evidence="4">SDR family NAD(P)-dependent oxidoreductase</fullName>
        <ecNumber evidence="4">1.1.1.-</ecNumber>
    </submittedName>
</protein>
<dbReference type="EMBL" id="JBIATK010000025">
    <property type="protein sequence ID" value="MFF4028127.1"/>
    <property type="molecule type" value="Genomic_DNA"/>
</dbReference>
<dbReference type="Gene3D" id="3.40.50.720">
    <property type="entry name" value="NAD(P)-binding Rossmann-like Domain"/>
    <property type="match status" value="1"/>
</dbReference>
<dbReference type="PANTHER" id="PTHR24321">
    <property type="entry name" value="DEHYDROGENASES, SHORT CHAIN"/>
    <property type="match status" value="1"/>
</dbReference>
<dbReference type="PROSITE" id="PS00061">
    <property type="entry name" value="ADH_SHORT"/>
    <property type="match status" value="1"/>
</dbReference>
<dbReference type="InterPro" id="IPR002347">
    <property type="entry name" value="SDR_fam"/>
</dbReference>
<gene>
    <name evidence="4" type="ORF">ACFYY5_35335</name>
</gene>
<name>A0ABW6TPT0_9NOCA</name>
<dbReference type="Proteomes" id="UP001602089">
    <property type="component" value="Unassembled WGS sequence"/>
</dbReference>
<dbReference type="InterPro" id="IPR036291">
    <property type="entry name" value="NAD(P)-bd_dom_sf"/>
</dbReference>
<dbReference type="Pfam" id="PF00106">
    <property type="entry name" value="adh_short"/>
    <property type="match status" value="1"/>
</dbReference>
<evidence type="ECO:0000256" key="2">
    <source>
        <dbReference type="ARBA" id="ARBA00023002"/>
    </source>
</evidence>
<evidence type="ECO:0000256" key="3">
    <source>
        <dbReference type="RuleBase" id="RU000363"/>
    </source>
</evidence>
<keyword evidence="5" id="KW-1185">Reference proteome</keyword>
<dbReference type="EC" id="1.1.1.-" evidence="4"/>
<dbReference type="PRINTS" id="PR00080">
    <property type="entry name" value="SDRFAMILY"/>
</dbReference>
<dbReference type="CDD" id="cd05233">
    <property type="entry name" value="SDR_c"/>
    <property type="match status" value="1"/>
</dbReference>
<proteinExistence type="inferred from homology"/>
<comment type="similarity">
    <text evidence="1 3">Belongs to the short-chain dehydrogenases/reductases (SDR) family.</text>
</comment>
<reference evidence="4 5" key="1">
    <citation type="submission" date="2024-10" db="EMBL/GenBank/DDBJ databases">
        <title>The Natural Products Discovery Center: Release of the First 8490 Sequenced Strains for Exploring Actinobacteria Biosynthetic Diversity.</title>
        <authorList>
            <person name="Kalkreuter E."/>
            <person name="Kautsar S.A."/>
            <person name="Yang D."/>
            <person name="Bader C.D."/>
            <person name="Teijaro C.N."/>
            <person name="Fluegel L."/>
            <person name="Davis C.M."/>
            <person name="Simpson J.R."/>
            <person name="Lauterbach L."/>
            <person name="Steele A.D."/>
            <person name="Gui C."/>
            <person name="Meng S."/>
            <person name="Li G."/>
            <person name="Viehrig K."/>
            <person name="Ye F."/>
            <person name="Su P."/>
            <person name="Kiefer A.F."/>
            <person name="Nichols A."/>
            <person name="Cepeda A.J."/>
            <person name="Yan W."/>
            <person name="Fan B."/>
            <person name="Jiang Y."/>
            <person name="Adhikari A."/>
            <person name="Zheng C.-J."/>
            <person name="Schuster L."/>
            <person name="Cowan T.M."/>
            <person name="Smanski M.J."/>
            <person name="Chevrette M.G."/>
            <person name="De Carvalho L.P.S."/>
            <person name="Shen B."/>
        </authorList>
    </citation>
    <scope>NUCLEOTIDE SEQUENCE [LARGE SCALE GENOMIC DNA]</scope>
    <source>
        <strain evidence="4 5">NPDC001867</strain>
    </source>
</reference>
<dbReference type="RefSeq" id="WP_387133164.1">
    <property type="nucleotide sequence ID" value="NZ_JBIATK010000025.1"/>
</dbReference>
<sequence>MSTPLSRKVAFVTGGRQGIGRAVVETLADAGASVAVVDVDPSVADVAAEISRHTPGCEVIAVRADVTSSEEIGAAVAEANRRLGRIDILVNNAGVVGTRAFSWEGDEDVWRATVDINLVGTFRVTKAVVPQMVQARAGRVINIASISGKQGSIGNSAYSASKHGVVGLTRTLAQEFGILGLGELTANAVCPGVVDTPLVHGEDGLLDGVSALTGESHEVVMEKYVLTQSLQHRLLDPQEVADMVLYLASDRARGITGQAINVCGGSVFN</sequence>
<evidence type="ECO:0000256" key="1">
    <source>
        <dbReference type="ARBA" id="ARBA00006484"/>
    </source>
</evidence>
<dbReference type="PRINTS" id="PR00081">
    <property type="entry name" value="GDHRDH"/>
</dbReference>